<keyword evidence="1" id="KW-0805">Transcription regulation</keyword>
<dbReference type="SUPFAM" id="SSF46785">
    <property type="entry name" value="Winged helix' DNA-binding domain"/>
    <property type="match status" value="1"/>
</dbReference>
<accession>A0AAF0I726</accession>
<dbReference type="RefSeq" id="WP_275468852.1">
    <property type="nucleotide sequence ID" value="NZ_CP110232.1"/>
</dbReference>
<proteinExistence type="predicted"/>
<protein>
    <submittedName>
        <fullName evidence="4">WYL domain-containing protein</fullName>
    </submittedName>
</protein>
<keyword evidence="2" id="KW-0804">Transcription</keyword>
<dbReference type="InterPro" id="IPR013196">
    <property type="entry name" value="HTH_11"/>
</dbReference>
<evidence type="ECO:0000313" key="5">
    <source>
        <dbReference type="Proteomes" id="UP001179647"/>
    </source>
</evidence>
<gene>
    <name evidence="4" type="ORF">OL234_08780</name>
</gene>
<dbReference type="Gene3D" id="1.10.10.10">
    <property type="entry name" value="Winged helix-like DNA-binding domain superfamily/Winged helix DNA-binding domain"/>
    <property type="match status" value="1"/>
</dbReference>
<feature type="domain" description="HTH deoR-type" evidence="3">
    <location>
        <begin position="6"/>
        <end position="59"/>
    </location>
</feature>
<dbReference type="EMBL" id="CP110232">
    <property type="protein sequence ID" value="WEG73050.1"/>
    <property type="molecule type" value="Genomic_DNA"/>
</dbReference>
<keyword evidence="5" id="KW-1185">Reference proteome</keyword>
<dbReference type="InterPro" id="IPR036388">
    <property type="entry name" value="WH-like_DNA-bd_sf"/>
</dbReference>
<dbReference type="InterPro" id="IPR036390">
    <property type="entry name" value="WH_DNA-bd_sf"/>
</dbReference>
<dbReference type="GO" id="GO:0003700">
    <property type="term" value="F:DNA-binding transcription factor activity"/>
    <property type="evidence" value="ECO:0007669"/>
    <property type="project" value="InterPro"/>
</dbReference>
<dbReference type="InterPro" id="IPR001034">
    <property type="entry name" value="DeoR_HTH"/>
</dbReference>
<dbReference type="Pfam" id="PF08279">
    <property type="entry name" value="HTH_11"/>
    <property type="match status" value="1"/>
</dbReference>
<dbReference type="PANTHER" id="PTHR34580:SF9">
    <property type="entry name" value="SLL5097 PROTEIN"/>
    <property type="match status" value="1"/>
</dbReference>
<dbReference type="KEGG" id="vie:OL234_08780"/>
<organism evidence="4 5">
    <name type="scientific">Vagococcus intermedius</name>
    <dbReference type="NCBI Taxonomy" id="2991418"/>
    <lineage>
        <taxon>Bacteria</taxon>
        <taxon>Bacillati</taxon>
        <taxon>Bacillota</taxon>
        <taxon>Bacilli</taxon>
        <taxon>Lactobacillales</taxon>
        <taxon>Enterococcaceae</taxon>
        <taxon>Vagococcus</taxon>
    </lineage>
</organism>
<evidence type="ECO:0000259" key="3">
    <source>
        <dbReference type="SMART" id="SM00420"/>
    </source>
</evidence>
<dbReference type="InterPro" id="IPR051534">
    <property type="entry name" value="CBASS_pafABC_assoc_protein"/>
</dbReference>
<dbReference type="AlphaFoldDB" id="A0AAF0I726"/>
<dbReference type="Proteomes" id="UP001179647">
    <property type="component" value="Chromosome"/>
</dbReference>
<name>A0AAF0I726_9ENTE</name>
<sequence>MTKSERLNDMMRYLNDFDYFNLADIMTRYNISKRTALRDIQALEELGMPIKVELGRYGRYAISRNSLLSPIIFTLDEVHALYIAMLMFENYPTTPFHLNQTHLHEKFAACLSEKQLSSIENLKKVIAPTAISPSSDKHSVLVPILRSCLNEQVCSCHYSETDEEFDIQFFNLTVSNQEWVASGFDFREQQVKQLVCEKITNITLLETERVHSLKELITLANNKEATNQELGIYFEISITSTAANAFKKEAATHKMTLIEGARPIIKGHYQESEEDYLINLLLSFGPGLLSVQPARLRQKLQQHTANLLKHYQKL</sequence>
<dbReference type="SMART" id="SM00420">
    <property type="entry name" value="HTH_DEOR"/>
    <property type="match status" value="1"/>
</dbReference>
<dbReference type="PANTHER" id="PTHR34580">
    <property type="match status" value="1"/>
</dbReference>
<evidence type="ECO:0000313" key="4">
    <source>
        <dbReference type="EMBL" id="WEG73050.1"/>
    </source>
</evidence>
<evidence type="ECO:0000256" key="2">
    <source>
        <dbReference type="ARBA" id="ARBA00023163"/>
    </source>
</evidence>
<reference evidence="4" key="1">
    <citation type="submission" date="2022-10" db="EMBL/GenBank/DDBJ databases">
        <title>Vagococcus sp. isolated from poultry meat.</title>
        <authorList>
            <person name="Johansson P."/>
            <person name="Bjorkroth J."/>
        </authorList>
    </citation>
    <scope>NUCLEOTIDE SEQUENCE</scope>
    <source>
        <strain evidence="4">STAA11</strain>
    </source>
</reference>
<evidence type="ECO:0000256" key="1">
    <source>
        <dbReference type="ARBA" id="ARBA00023015"/>
    </source>
</evidence>